<evidence type="ECO:0000313" key="4">
    <source>
        <dbReference type="Proteomes" id="UP000078228"/>
    </source>
</evidence>
<protein>
    <submittedName>
        <fullName evidence="3">FldA protein</fullName>
    </submittedName>
</protein>
<comment type="caution">
    <text evidence="3">The sequence shown here is derived from an EMBL/GenBank/DDBJ whole genome shotgun (WGS) entry which is preliminary data.</text>
</comment>
<evidence type="ECO:0000256" key="1">
    <source>
        <dbReference type="ARBA" id="ARBA00007673"/>
    </source>
</evidence>
<dbReference type="NCBIfam" id="NF033377">
    <property type="entry name" value="OMA_tautomer"/>
    <property type="match status" value="1"/>
</dbReference>
<accession>A0A198UE31</accession>
<keyword evidence="2" id="KW-0413">Isomerase</keyword>
<evidence type="ECO:0000313" key="3">
    <source>
        <dbReference type="EMBL" id="OAU94639.1"/>
    </source>
</evidence>
<dbReference type="Gene3D" id="3.10.310.10">
    <property type="entry name" value="Diaminopimelate Epimerase, Chain A, domain 1"/>
    <property type="match status" value="2"/>
</dbReference>
<dbReference type="PANTHER" id="PTHR43709">
    <property type="entry name" value="ACONITATE ISOMERASE-RELATED"/>
    <property type="match status" value="1"/>
</dbReference>
<name>A0A198UE31_MORCA</name>
<proteinExistence type="inferred from homology"/>
<keyword evidence="4" id="KW-1185">Reference proteome</keyword>
<dbReference type="RefSeq" id="WP_064609742.1">
    <property type="nucleotide sequence ID" value="NZ_LXHB01000007.1"/>
</dbReference>
<dbReference type="InterPro" id="IPR007400">
    <property type="entry name" value="PrpF-like"/>
</dbReference>
<dbReference type="OrthoDB" id="9779763at2"/>
<organism evidence="3 4">
    <name type="scientific">Moraxella catarrhalis</name>
    <name type="common">Branhamella catarrhalis</name>
    <dbReference type="NCBI Taxonomy" id="480"/>
    <lineage>
        <taxon>Bacteria</taxon>
        <taxon>Pseudomonadati</taxon>
        <taxon>Pseudomonadota</taxon>
        <taxon>Gammaproteobacteria</taxon>
        <taxon>Moraxellales</taxon>
        <taxon>Moraxellaceae</taxon>
        <taxon>Moraxella</taxon>
    </lineage>
</organism>
<dbReference type="Proteomes" id="UP000078228">
    <property type="component" value="Unassembled WGS sequence"/>
</dbReference>
<dbReference type="Pfam" id="PF04303">
    <property type="entry name" value="PrpF"/>
    <property type="match status" value="1"/>
</dbReference>
<dbReference type="EMBL" id="LXHC01000028">
    <property type="protein sequence ID" value="OAU94639.1"/>
    <property type="molecule type" value="Genomic_DNA"/>
</dbReference>
<dbReference type="InterPro" id="IPR047687">
    <property type="entry name" value="OMA_tautomer-like"/>
</dbReference>
<dbReference type="AlphaFoldDB" id="A0A198UE31"/>
<dbReference type="GO" id="GO:0016853">
    <property type="term" value="F:isomerase activity"/>
    <property type="evidence" value="ECO:0007669"/>
    <property type="project" value="UniProtKB-KW"/>
</dbReference>
<sequence>MFIDLKSDLLSIPCTMMRGGTSKGIYFLADDLPDDLQTRNELLLSVMGSPDIRQIDGIGGANPLTSKVAIISKSNHVDADIDYLFLQIFVDKAIVTDAQNCGNILAGVAPFALEQGLMPIRGESTSVRIFMRNTGQIATSVVHTPNNKVSYRGEVFLDGVPKPASAIPIYFSDIAGSSCGSLLPTGNIIDVINEVKVSCVDNGMPVVLINAQDLGVSGYESCEDLDNNTALKDKLEKIRLVAGEIMNLGNVTEKSVPKITLISKAINGGLIHTRTFIPHKSHQAIGVFGAVSVATACTIPGSVADGVVNTKANIGDLYTIEHPSGETSVTIKQDGRGGILQSGIISTARKLFSGTVFVAL</sequence>
<evidence type="ECO:0000256" key="2">
    <source>
        <dbReference type="ARBA" id="ARBA00023235"/>
    </source>
</evidence>
<reference evidence="3 4" key="1">
    <citation type="journal article" date="2016" name="Genome Biol. Evol.">
        <title>Comparative Genomic Analyses of the Moraxella catarrhalis Serosensitive and Seroresistant Lineages Demonstrate Their Independent Evolution.</title>
        <authorList>
            <person name="Earl J.P."/>
            <person name="de Vries S.P."/>
            <person name="Ahmed A."/>
            <person name="Powell E."/>
            <person name="Schultz M.P."/>
            <person name="Hermans P.W."/>
            <person name="Hill D.J."/>
            <person name="Zhou Z."/>
            <person name="Constantinidou C.I."/>
            <person name="Hu F.Z."/>
            <person name="Bootsma H.J."/>
            <person name="Ehrlich G.D."/>
        </authorList>
    </citation>
    <scope>NUCLEOTIDE SEQUENCE [LARGE SCALE GENOMIC DNA]</scope>
    <source>
        <strain evidence="3 4">Z7542</strain>
    </source>
</reference>
<comment type="similarity">
    <text evidence="1">Belongs to the PrpF family.</text>
</comment>
<dbReference type="PANTHER" id="PTHR43709:SF3">
    <property type="entry name" value="ISOMERASE YBHH-RELATED"/>
    <property type="match status" value="1"/>
</dbReference>
<dbReference type="PATRIC" id="fig|480.237.peg.1244"/>
<gene>
    <name evidence="3" type="ORF">AO384_1996</name>
</gene>
<dbReference type="SUPFAM" id="SSF54506">
    <property type="entry name" value="Diaminopimelate epimerase-like"/>
    <property type="match status" value="2"/>
</dbReference>